<sequence length="67" mass="7303">MWAQIVVGGLLLIALGIECTLTTFENWRRPGGDGRQGDWNYLIGRVQKGGKNVNLLTAHGFGIGYIS</sequence>
<evidence type="ECO:0000313" key="2">
    <source>
        <dbReference type="Proteomes" id="UP000501130"/>
    </source>
</evidence>
<proteinExistence type="predicted"/>
<evidence type="ECO:0000313" key="1">
    <source>
        <dbReference type="EMBL" id="QJR28865.1"/>
    </source>
</evidence>
<dbReference type="EMBL" id="CP053084">
    <property type="protein sequence ID" value="QJR28865.1"/>
    <property type="molecule type" value="Genomic_DNA"/>
</dbReference>
<accession>A0ABX6N4M1</accession>
<keyword evidence="2" id="KW-1185">Reference proteome</keyword>
<protein>
    <submittedName>
        <fullName evidence="1">Uncharacterized protein</fullName>
    </submittedName>
</protein>
<organism evidence="1 2">
    <name type="scientific">Limnobacter profundi</name>
    <dbReference type="NCBI Taxonomy" id="2732163"/>
    <lineage>
        <taxon>Bacteria</taxon>
        <taxon>Pseudomonadati</taxon>
        <taxon>Pseudomonadota</taxon>
        <taxon>Betaproteobacteria</taxon>
        <taxon>Burkholderiales</taxon>
        <taxon>Burkholderiaceae</taxon>
        <taxon>Limnobacter</taxon>
    </lineage>
</organism>
<dbReference type="RefSeq" id="WP_105028383.1">
    <property type="nucleotide sequence ID" value="NZ_CP053084.1"/>
</dbReference>
<name>A0ABX6N4M1_9BURK</name>
<gene>
    <name evidence="1" type="ORF">HKT17_03615</name>
</gene>
<reference evidence="1 2" key="1">
    <citation type="submission" date="2020-05" db="EMBL/GenBank/DDBJ databases">
        <title>Compete genome of Limnobacter sp. SAORIC-580.</title>
        <authorList>
            <person name="Song J."/>
            <person name="Cho J.-C."/>
        </authorList>
    </citation>
    <scope>NUCLEOTIDE SEQUENCE [LARGE SCALE GENOMIC DNA]</scope>
    <source>
        <strain evidence="1 2">SAORIC-580</strain>
    </source>
</reference>
<dbReference type="Proteomes" id="UP000501130">
    <property type="component" value="Chromosome"/>
</dbReference>